<dbReference type="Pfam" id="PF00686">
    <property type="entry name" value="CBM_20"/>
    <property type="match status" value="1"/>
</dbReference>
<evidence type="ECO:0000313" key="8">
    <source>
        <dbReference type="Proteomes" id="UP000676169"/>
    </source>
</evidence>
<dbReference type="SMART" id="SM00642">
    <property type="entry name" value="Aamy"/>
    <property type="match status" value="1"/>
</dbReference>
<comment type="similarity">
    <text evidence="2">Belongs to the glycosyl hydrolase 13 family.</text>
</comment>
<dbReference type="GO" id="GO:0046872">
    <property type="term" value="F:metal ion binding"/>
    <property type="evidence" value="ECO:0007669"/>
    <property type="project" value="UniProtKB-KW"/>
</dbReference>
<protein>
    <recommendedName>
        <fullName evidence="6">CBM20 domain-containing protein</fullName>
    </recommendedName>
</protein>
<organism evidence="7 8">
    <name type="scientific">Luteolibacter ambystomatis</name>
    <dbReference type="NCBI Taxonomy" id="2824561"/>
    <lineage>
        <taxon>Bacteria</taxon>
        <taxon>Pseudomonadati</taxon>
        <taxon>Verrucomicrobiota</taxon>
        <taxon>Verrucomicrobiia</taxon>
        <taxon>Verrucomicrobiales</taxon>
        <taxon>Verrucomicrobiaceae</taxon>
        <taxon>Luteolibacter</taxon>
    </lineage>
</organism>
<dbReference type="SMART" id="SM01065">
    <property type="entry name" value="CBM_2"/>
    <property type="match status" value="1"/>
</dbReference>
<dbReference type="InterPro" id="IPR013780">
    <property type="entry name" value="Glyco_hydro_b"/>
</dbReference>
<reference evidence="7" key="1">
    <citation type="submission" date="2021-04" db="EMBL/GenBank/DDBJ databases">
        <title>Luteolibacter sp. 32A isolated from the skin of an Anderson's salamander (Ambystoma andersonii).</title>
        <authorList>
            <person name="Spergser J."/>
            <person name="Busse H.-J."/>
        </authorList>
    </citation>
    <scope>NUCLEOTIDE SEQUENCE</scope>
    <source>
        <strain evidence="7">32A</strain>
    </source>
</reference>
<dbReference type="GO" id="GO:2001070">
    <property type="term" value="F:starch binding"/>
    <property type="evidence" value="ECO:0007669"/>
    <property type="project" value="InterPro"/>
</dbReference>
<dbReference type="KEGG" id="lamb:KBB96_09965"/>
<feature type="domain" description="CBM20" evidence="6">
    <location>
        <begin position="501"/>
        <end position="607"/>
    </location>
</feature>
<dbReference type="Gene3D" id="3.20.20.80">
    <property type="entry name" value="Glycosidases"/>
    <property type="match status" value="1"/>
</dbReference>
<dbReference type="Gene3D" id="2.60.40.1180">
    <property type="entry name" value="Golgi alpha-mannosidase II"/>
    <property type="match status" value="1"/>
</dbReference>
<accession>A0A975J3A7</accession>
<dbReference type="InterPro" id="IPR013783">
    <property type="entry name" value="Ig-like_fold"/>
</dbReference>
<dbReference type="RefSeq" id="WP_211634548.1">
    <property type="nucleotide sequence ID" value="NZ_CP073100.1"/>
</dbReference>
<evidence type="ECO:0000256" key="3">
    <source>
        <dbReference type="ARBA" id="ARBA00022723"/>
    </source>
</evidence>
<comment type="cofactor">
    <cofactor evidence="1">
        <name>Ca(2+)</name>
        <dbReference type="ChEBI" id="CHEBI:29108"/>
    </cofactor>
</comment>
<dbReference type="SUPFAM" id="SSF49452">
    <property type="entry name" value="Starch-binding domain-like"/>
    <property type="match status" value="1"/>
</dbReference>
<evidence type="ECO:0000256" key="1">
    <source>
        <dbReference type="ARBA" id="ARBA00001913"/>
    </source>
</evidence>
<dbReference type="GO" id="GO:0005975">
    <property type="term" value="P:carbohydrate metabolic process"/>
    <property type="evidence" value="ECO:0007669"/>
    <property type="project" value="InterPro"/>
</dbReference>
<dbReference type="PANTHER" id="PTHR10357:SF215">
    <property type="entry name" value="ALPHA-AMYLASE 1"/>
    <property type="match status" value="1"/>
</dbReference>
<dbReference type="AlphaFoldDB" id="A0A975J3A7"/>
<name>A0A975J3A7_9BACT</name>
<dbReference type="SUPFAM" id="SSF51011">
    <property type="entry name" value="Glycosyl hydrolase domain"/>
    <property type="match status" value="1"/>
</dbReference>
<dbReference type="InterPro" id="IPR006047">
    <property type="entry name" value="GH13_cat_dom"/>
</dbReference>
<evidence type="ECO:0000256" key="4">
    <source>
        <dbReference type="ARBA" id="ARBA00022729"/>
    </source>
</evidence>
<sequence length="607" mass="68979">MSDDSAALKILADSDVEFRSETIYFIVLDRFAIGNPDKAREADEMFDASHQDWQKYWGGDLQGLIERLGYLESLGITAIWTTPLFEQVHSMTTGEERRAPVHGYWTSDFKRINPRWMNDPSEKRLFQRNDTVFDTLLGELHRRGMKFILDIVCNHSSPQTDGGKGRLYDDGKLIADFDNDTANWYHHYGEMQDWTDEWQVQNCELAGLATFNENNILYRDHIKEAIKLWVAKGVDALRVDTVKHMPLWFWQEFCADLDAFNPNLFRFGEWIHGHPGQEKPVEFANKSGMTILDFGFCHAVRAILAGGRREGFRHLQEILDLDGNYSGATELVTFFENHDMPRLQSLGAPNEVVDLALVLLLTSRGIPCIYYGCEQYLHNDTDGGKDPYNRPMMDSWESTPACRIVAALSKERKLNPALQLGGQWPKWIDEESYVFLRRYRDSSCLVALNKGPERELVVSNLEFPDGEHDCLLGGQRIIVADGTAALHLNANQAIVIAVRGGPVRGRCVVRLQVNGAPTQPGDTLAVIGDCPELGKWDLAKAHRMECVNANTWFAEIPFEQSAGSSIGYKLVVFPVDRKAAPTRENRIVRRRLIPSRGSAKWRDEWQS</sequence>
<dbReference type="Gene3D" id="2.60.40.10">
    <property type="entry name" value="Immunoglobulins"/>
    <property type="match status" value="1"/>
</dbReference>
<evidence type="ECO:0000256" key="5">
    <source>
        <dbReference type="ARBA" id="ARBA00022837"/>
    </source>
</evidence>
<keyword evidence="3" id="KW-0479">Metal-binding</keyword>
<dbReference type="InterPro" id="IPR002044">
    <property type="entry name" value="CBM20"/>
</dbReference>
<proteinExistence type="inferred from homology"/>
<evidence type="ECO:0000259" key="6">
    <source>
        <dbReference type="PROSITE" id="PS51166"/>
    </source>
</evidence>
<dbReference type="SUPFAM" id="SSF51445">
    <property type="entry name" value="(Trans)glycosidases"/>
    <property type="match status" value="1"/>
</dbReference>
<dbReference type="InterPro" id="IPR013784">
    <property type="entry name" value="Carb-bd-like_fold"/>
</dbReference>
<evidence type="ECO:0000313" key="7">
    <source>
        <dbReference type="EMBL" id="QUE53206.1"/>
    </source>
</evidence>
<keyword evidence="5" id="KW-0106">Calcium</keyword>
<dbReference type="EMBL" id="CP073100">
    <property type="protein sequence ID" value="QUE53206.1"/>
    <property type="molecule type" value="Genomic_DNA"/>
</dbReference>
<gene>
    <name evidence="7" type="ORF">KBB96_09965</name>
</gene>
<dbReference type="CDD" id="cd05467">
    <property type="entry name" value="CBM20"/>
    <property type="match status" value="1"/>
</dbReference>
<dbReference type="InterPro" id="IPR017853">
    <property type="entry name" value="GH"/>
</dbReference>
<evidence type="ECO:0000256" key="2">
    <source>
        <dbReference type="ARBA" id="ARBA00008061"/>
    </source>
</evidence>
<keyword evidence="4" id="KW-0732">Signal</keyword>
<keyword evidence="8" id="KW-1185">Reference proteome</keyword>
<dbReference type="PROSITE" id="PS51166">
    <property type="entry name" value="CBM20"/>
    <property type="match status" value="1"/>
</dbReference>
<dbReference type="PANTHER" id="PTHR10357">
    <property type="entry name" value="ALPHA-AMYLASE FAMILY MEMBER"/>
    <property type="match status" value="1"/>
</dbReference>
<dbReference type="Pfam" id="PF00128">
    <property type="entry name" value="Alpha-amylase"/>
    <property type="match status" value="1"/>
</dbReference>
<dbReference type="Proteomes" id="UP000676169">
    <property type="component" value="Chromosome"/>
</dbReference>